<dbReference type="SUPFAM" id="SSF48403">
    <property type="entry name" value="Ankyrin repeat"/>
    <property type="match status" value="1"/>
</dbReference>
<dbReference type="EMBL" id="MU839842">
    <property type="protein sequence ID" value="KAK1751296.1"/>
    <property type="molecule type" value="Genomic_DNA"/>
</dbReference>
<feature type="repeat" description="ANK" evidence="1">
    <location>
        <begin position="521"/>
        <end position="547"/>
    </location>
</feature>
<dbReference type="Pfam" id="PF12796">
    <property type="entry name" value="Ank_2"/>
    <property type="match status" value="1"/>
</dbReference>
<dbReference type="PROSITE" id="PS50297">
    <property type="entry name" value="ANK_REP_REGION"/>
    <property type="match status" value="2"/>
</dbReference>
<dbReference type="Gene3D" id="1.25.40.20">
    <property type="entry name" value="Ankyrin repeat-containing domain"/>
    <property type="match status" value="1"/>
</dbReference>
<dbReference type="InterPro" id="IPR002110">
    <property type="entry name" value="Ankyrin_rpt"/>
</dbReference>
<organism evidence="2 3">
    <name type="scientific">Echria macrotheca</name>
    <dbReference type="NCBI Taxonomy" id="438768"/>
    <lineage>
        <taxon>Eukaryota</taxon>
        <taxon>Fungi</taxon>
        <taxon>Dikarya</taxon>
        <taxon>Ascomycota</taxon>
        <taxon>Pezizomycotina</taxon>
        <taxon>Sordariomycetes</taxon>
        <taxon>Sordariomycetidae</taxon>
        <taxon>Sordariales</taxon>
        <taxon>Schizotheciaceae</taxon>
        <taxon>Echria</taxon>
    </lineage>
</organism>
<dbReference type="PROSITE" id="PS50088">
    <property type="entry name" value="ANK_REPEAT"/>
    <property type="match status" value="2"/>
</dbReference>
<sequence>MDPFSIVGAVGTAGSIIDLLTKAIILVDGWYQNYKDAPQEVEQLHQELHLAQQTIFMISTILSHSSQNASPALPEFQQPGFLMSLRGAQTTLQHVYSECSAIESRFKPNVSRRVVWALADSRRVGRLRKSLEMMQSSLCSFLSVHTFQIENLLLNFARSSVLLVIHENMQREAEQSRADTKALLDAVQGAQVGSPSEPHHQVVEVTPTNLQGVRREHKPQLLRKVLAVSVQWQQRYNCSFRLSGIAGANEPVSAYNFLLHLTFPTGLFGDKTLRVALSLGIGRPWYERIDILGGGIRTHNTVPYDSEAISAARTGNVTLLKMLLTHKRASIRDATPDVRPLLWHAIDGDSVEAVDYLLASKADAKALAGPYQTELLSRAFYHRNLAISRLLLQHGVDLDHINASGTTPVHHLFNPGRPAAAGSQFLEMIIANGFSNLNIQDEFGESALHRAASFGTAADIDLLVQHGADHRLRAPAGSKGWTPLFVAARSDNAETLRRLVEVARARERTGTEQVIGDVDASGWTPLHVAVDNDAFQAVRELLRMGADPFSLSVPAFEARFCDEVKGRRVSPIDLARHKGRDALERFERLMREEGRHMTYLDEEGDVFWPASTGEEEEKDDDCHGGCRPGCAGHAVLGDPSLS</sequence>
<evidence type="ECO:0000256" key="1">
    <source>
        <dbReference type="PROSITE-ProRule" id="PRU00023"/>
    </source>
</evidence>
<protein>
    <submittedName>
        <fullName evidence="2">Ankyrin repeat-containing domain protein</fullName>
    </submittedName>
</protein>
<keyword evidence="3" id="KW-1185">Reference proteome</keyword>
<feature type="repeat" description="ANK" evidence="1">
    <location>
        <begin position="443"/>
        <end position="475"/>
    </location>
</feature>
<evidence type="ECO:0000313" key="3">
    <source>
        <dbReference type="Proteomes" id="UP001239445"/>
    </source>
</evidence>
<dbReference type="PANTHER" id="PTHR24121">
    <property type="entry name" value="NO MECHANORECEPTOR POTENTIAL C, ISOFORM D-RELATED"/>
    <property type="match status" value="1"/>
</dbReference>
<dbReference type="PANTHER" id="PTHR24121:SF21">
    <property type="entry name" value="ANKYRIN REPEAT FAMILY PROTEIN"/>
    <property type="match status" value="1"/>
</dbReference>
<dbReference type="AlphaFoldDB" id="A0AAJ0B8D9"/>
<dbReference type="SMART" id="SM00248">
    <property type="entry name" value="ANK"/>
    <property type="match status" value="6"/>
</dbReference>
<accession>A0AAJ0B8D9</accession>
<comment type="caution">
    <text evidence="2">The sequence shown here is derived from an EMBL/GenBank/DDBJ whole genome shotgun (WGS) entry which is preliminary data.</text>
</comment>
<evidence type="ECO:0000313" key="2">
    <source>
        <dbReference type="EMBL" id="KAK1751296.1"/>
    </source>
</evidence>
<dbReference type="Proteomes" id="UP001239445">
    <property type="component" value="Unassembled WGS sequence"/>
</dbReference>
<reference evidence="2" key="1">
    <citation type="submission" date="2023-06" db="EMBL/GenBank/DDBJ databases">
        <title>Genome-scale phylogeny and comparative genomics of the fungal order Sordariales.</title>
        <authorList>
            <consortium name="Lawrence Berkeley National Laboratory"/>
            <person name="Hensen N."/>
            <person name="Bonometti L."/>
            <person name="Westerberg I."/>
            <person name="Brannstrom I.O."/>
            <person name="Guillou S."/>
            <person name="Cros-Aarteil S."/>
            <person name="Calhoun S."/>
            <person name="Haridas S."/>
            <person name="Kuo A."/>
            <person name="Mondo S."/>
            <person name="Pangilinan J."/>
            <person name="Riley R."/>
            <person name="Labutti K."/>
            <person name="Andreopoulos B."/>
            <person name="Lipzen A."/>
            <person name="Chen C."/>
            <person name="Yanf M."/>
            <person name="Daum C."/>
            <person name="Ng V."/>
            <person name="Clum A."/>
            <person name="Steindorff A."/>
            <person name="Ohm R."/>
            <person name="Martin F."/>
            <person name="Silar P."/>
            <person name="Natvig D."/>
            <person name="Lalanne C."/>
            <person name="Gautier V."/>
            <person name="Ament-Velasquez S.L."/>
            <person name="Kruys A."/>
            <person name="Hutchinson M.I."/>
            <person name="Powell A.J."/>
            <person name="Barry K."/>
            <person name="Miller A.N."/>
            <person name="Grigoriev I.V."/>
            <person name="Debuchy R."/>
            <person name="Gladieux P."/>
            <person name="Thoren M.H."/>
            <person name="Johannesson H."/>
        </authorList>
    </citation>
    <scope>NUCLEOTIDE SEQUENCE</scope>
    <source>
        <strain evidence="2">PSN4</strain>
    </source>
</reference>
<keyword evidence="1" id="KW-0040">ANK repeat</keyword>
<name>A0AAJ0B8D9_9PEZI</name>
<dbReference type="InterPro" id="IPR036770">
    <property type="entry name" value="Ankyrin_rpt-contain_sf"/>
</dbReference>
<gene>
    <name evidence="2" type="ORF">QBC47DRAFT_464046</name>
</gene>
<proteinExistence type="predicted"/>